<evidence type="ECO:0000313" key="4">
    <source>
        <dbReference type="EMBL" id="CAF1340427.1"/>
    </source>
</evidence>
<dbReference type="PROSITE" id="PS50850">
    <property type="entry name" value="MFS"/>
    <property type="match status" value="1"/>
</dbReference>
<dbReference type="InterPro" id="IPR036259">
    <property type="entry name" value="MFS_trans_sf"/>
</dbReference>
<dbReference type="Gene3D" id="1.20.1250.20">
    <property type="entry name" value="MFS general substrate transporter like domains"/>
    <property type="match status" value="1"/>
</dbReference>
<dbReference type="EMBL" id="CAJNOI010000756">
    <property type="protein sequence ID" value="CAF1340427.1"/>
    <property type="molecule type" value="Genomic_DNA"/>
</dbReference>
<dbReference type="PANTHER" id="PTHR11360">
    <property type="entry name" value="MONOCARBOXYLATE TRANSPORTER"/>
    <property type="match status" value="1"/>
</dbReference>
<keyword evidence="6" id="KW-1185">Reference proteome</keyword>
<feature type="transmembrane region" description="Helical" evidence="2">
    <location>
        <begin position="62"/>
        <end position="80"/>
    </location>
</feature>
<dbReference type="EMBL" id="CAJNOM010001113">
    <property type="protein sequence ID" value="CAF1592632.1"/>
    <property type="molecule type" value="Genomic_DNA"/>
</dbReference>
<dbReference type="GO" id="GO:0016020">
    <property type="term" value="C:membrane"/>
    <property type="evidence" value="ECO:0007669"/>
    <property type="project" value="UniProtKB-SubCell"/>
</dbReference>
<name>A0A816AAS1_9BILA</name>
<evidence type="ECO:0000256" key="2">
    <source>
        <dbReference type="SAM" id="Phobius"/>
    </source>
</evidence>
<keyword evidence="2" id="KW-1133">Transmembrane helix</keyword>
<dbReference type="SUPFAM" id="SSF103473">
    <property type="entry name" value="MFS general substrate transporter"/>
    <property type="match status" value="1"/>
</dbReference>
<accession>A0A816AAS1</accession>
<dbReference type="OrthoDB" id="10021387at2759"/>
<dbReference type="GO" id="GO:0022857">
    <property type="term" value="F:transmembrane transporter activity"/>
    <property type="evidence" value="ECO:0007669"/>
    <property type="project" value="InterPro"/>
</dbReference>
<sequence length="128" mass="14213">MSNELSHDTIDLTRLRWRFVICAASFYVNVITWGFISSTGIFEDSFRTTYELSSFKSTLPGSIQIATMSILSVFASILTIKYGVRWTTISGAFISTIGSILAAIIGDYWAFCLFYGFLVGTGETLMLV</sequence>
<reference evidence="5" key="1">
    <citation type="submission" date="2021-02" db="EMBL/GenBank/DDBJ databases">
        <authorList>
            <person name="Nowell W R."/>
        </authorList>
    </citation>
    <scope>NUCLEOTIDE SEQUENCE</scope>
</reference>
<comment type="caution">
    <text evidence="5">The sequence shown here is derived from an EMBL/GenBank/DDBJ whole genome shotgun (WGS) entry which is preliminary data.</text>
</comment>
<dbReference type="Proteomes" id="UP000663877">
    <property type="component" value="Unassembled WGS sequence"/>
</dbReference>
<organism evidence="5 6">
    <name type="scientific">Adineta steineri</name>
    <dbReference type="NCBI Taxonomy" id="433720"/>
    <lineage>
        <taxon>Eukaryota</taxon>
        <taxon>Metazoa</taxon>
        <taxon>Spiralia</taxon>
        <taxon>Gnathifera</taxon>
        <taxon>Rotifera</taxon>
        <taxon>Eurotatoria</taxon>
        <taxon>Bdelloidea</taxon>
        <taxon>Adinetida</taxon>
        <taxon>Adinetidae</taxon>
        <taxon>Adineta</taxon>
    </lineage>
</organism>
<keyword evidence="2" id="KW-0812">Transmembrane</keyword>
<dbReference type="Proteomes" id="UP000663832">
    <property type="component" value="Unassembled WGS sequence"/>
</dbReference>
<dbReference type="AlphaFoldDB" id="A0A816AAS1"/>
<evidence type="ECO:0000313" key="6">
    <source>
        <dbReference type="Proteomes" id="UP000663832"/>
    </source>
</evidence>
<evidence type="ECO:0000256" key="1">
    <source>
        <dbReference type="ARBA" id="ARBA00004141"/>
    </source>
</evidence>
<keyword evidence="2" id="KW-0472">Membrane</keyword>
<feature type="transmembrane region" description="Helical" evidence="2">
    <location>
        <begin position="20"/>
        <end position="42"/>
    </location>
</feature>
<proteinExistence type="predicted"/>
<dbReference type="InterPro" id="IPR050327">
    <property type="entry name" value="Proton-linked_MCT"/>
</dbReference>
<evidence type="ECO:0000259" key="3">
    <source>
        <dbReference type="PROSITE" id="PS50850"/>
    </source>
</evidence>
<feature type="transmembrane region" description="Helical" evidence="2">
    <location>
        <begin position="92"/>
        <end position="118"/>
    </location>
</feature>
<dbReference type="InterPro" id="IPR020846">
    <property type="entry name" value="MFS_dom"/>
</dbReference>
<protein>
    <recommendedName>
        <fullName evidence="3">Major facilitator superfamily (MFS) profile domain-containing protein</fullName>
    </recommendedName>
</protein>
<gene>
    <name evidence="4" type="ORF">BJG266_LOCUS34381</name>
    <name evidence="5" type="ORF">QVE165_LOCUS51455</name>
</gene>
<evidence type="ECO:0000313" key="5">
    <source>
        <dbReference type="EMBL" id="CAF1592632.1"/>
    </source>
</evidence>
<feature type="non-terminal residue" evidence="5">
    <location>
        <position position="128"/>
    </location>
</feature>
<comment type="subcellular location">
    <subcellularLocation>
        <location evidence="1">Membrane</location>
        <topology evidence="1">Multi-pass membrane protein</topology>
    </subcellularLocation>
</comment>
<feature type="domain" description="Major facilitator superfamily (MFS) profile" evidence="3">
    <location>
        <begin position="18"/>
        <end position="128"/>
    </location>
</feature>